<dbReference type="InParanoid" id="A0A0C3PSF1"/>
<gene>
    <name evidence="1" type="ORF">M404DRAFT_994331</name>
</gene>
<evidence type="ECO:0000313" key="1">
    <source>
        <dbReference type="EMBL" id="KIO11579.1"/>
    </source>
</evidence>
<reference evidence="2" key="2">
    <citation type="submission" date="2015-01" db="EMBL/GenBank/DDBJ databases">
        <title>Evolutionary Origins and Diversification of the Mycorrhizal Mutualists.</title>
        <authorList>
            <consortium name="DOE Joint Genome Institute"/>
            <consortium name="Mycorrhizal Genomics Consortium"/>
            <person name="Kohler A."/>
            <person name="Kuo A."/>
            <person name="Nagy L.G."/>
            <person name="Floudas D."/>
            <person name="Copeland A."/>
            <person name="Barry K.W."/>
            <person name="Cichocki N."/>
            <person name="Veneault-Fourrey C."/>
            <person name="LaButti K."/>
            <person name="Lindquist E.A."/>
            <person name="Lipzen A."/>
            <person name="Lundell T."/>
            <person name="Morin E."/>
            <person name="Murat C."/>
            <person name="Riley R."/>
            <person name="Ohm R."/>
            <person name="Sun H."/>
            <person name="Tunlid A."/>
            <person name="Henrissat B."/>
            <person name="Grigoriev I.V."/>
            <person name="Hibbett D.S."/>
            <person name="Martin F."/>
        </authorList>
    </citation>
    <scope>NUCLEOTIDE SEQUENCE [LARGE SCALE GENOMIC DNA]</scope>
    <source>
        <strain evidence="2">Marx 270</strain>
    </source>
</reference>
<sequence>MPNAGDGWNPSEIRADNCGLSFCSLSKQSHLCTSVVLRIIIHPEGGRLSIIGSAVSIRVSKPGRGYLSVIDAGNYMAWELRAGEWYKPKLADLWSSANSCHRILKHGQE</sequence>
<protein>
    <submittedName>
        <fullName evidence="1">Uncharacterized protein</fullName>
    </submittedName>
</protein>
<dbReference type="AlphaFoldDB" id="A0A0C3PSF1"/>
<dbReference type="EMBL" id="KN831949">
    <property type="protein sequence ID" value="KIO11579.1"/>
    <property type="molecule type" value="Genomic_DNA"/>
</dbReference>
<dbReference type="Proteomes" id="UP000054217">
    <property type="component" value="Unassembled WGS sequence"/>
</dbReference>
<organism evidence="1 2">
    <name type="scientific">Pisolithus tinctorius Marx 270</name>
    <dbReference type="NCBI Taxonomy" id="870435"/>
    <lineage>
        <taxon>Eukaryota</taxon>
        <taxon>Fungi</taxon>
        <taxon>Dikarya</taxon>
        <taxon>Basidiomycota</taxon>
        <taxon>Agaricomycotina</taxon>
        <taxon>Agaricomycetes</taxon>
        <taxon>Agaricomycetidae</taxon>
        <taxon>Boletales</taxon>
        <taxon>Sclerodermatineae</taxon>
        <taxon>Pisolithaceae</taxon>
        <taxon>Pisolithus</taxon>
    </lineage>
</organism>
<keyword evidence="2" id="KW-1185">Reference proteome</keyword>
<accession>A0A0C3PSF1</accession>
<dbReference type="HOGENOM" id="CLU_2185059_0_0_1"/>
<name>A0A0C3PSF1_PISTI</name>
<reference evidence="1 2" key="1">
    <citation type="submission" date="2014-04" db="EMBL/GenBank/DDBJ databases">
        <authorList>
            <consortium name="DOE Joint Genome Institute"/>
            <person name="Kuo A."/>
            <person name="Kohler A."/>
            <person name="Costa M.D."/>
            <person name="Nagy L.G."/>
            <person name="Floudas D."/>
            <person name="Copeland A."/>
            <person name="Barry K.W."/>
            <person name="Cichocki N."/>
            <person name="Veneault-Fourrey C."/>
            <person name="LaButti K."/>
            <person name="Lindquist E.A."/>
            <person name="Lipzen A."/>
            <person name="Lundell T."/>
            <person name="Morin E."/>
            <person name="Murat C."/>
            <person name="Sun H."/>
            <person name="Tunlid A."/>
            <person name="Henrissat B."/>
            <person name="Grigoriev I.V."/>
            <person name="Hibbett D.S."/>
            <person name="Martin F."/>
            <person name="Nordberg H.P."/>
            <person name="Cantor M.N."/>
            <person name="Hua S.X."/>
        </authorList>
    </citation>
    <scope>NUCLEOTIDE SEQUENCE [LARGE SCALE GENOMIC DNA]</scope>
    <source>
        <strain evidence="1 2">Marx 270</strain>
    </source>
</reference>
<evidence type="ECO:0000313" key="2">
    <source>
        <dbReference type="Proteomes" id="UP000054217"/>
    </source>
</evidence>
<proteinExistence type="predicted"/>